<feature type="region of interest" description="Disordered" evidence="2">
    <location>
        <begin position="261"/>
        <end position="310"/>
    </location>
</feature>
<feature type="compositionally biased region" description="Basic and acidic residues" evidence="2">
    <location>
        <begin position="669"/>
        <end position="682"/>
    </location>
</feature>
<feature type="region of interest" description="Disordered" evidence="2">
    <location>
        <begin position="1"/>
        <end position="126"/>
    </location>
</feature>
<feature type="compositionally biased region" description="Basic and acidic residues" evidence="2">
    <location>
        <begin position="19"/>
        <end position="31"/>
    </location>
</feature>
<organism evidence="3 4">
    <name type="scientific">Riccia sorocarpa</name>
    <dbReference type="NCBI Taxonomy" id="122646"/>
    <lineage>
        <taxon>Eukaryota</taxon>
        <taxon>Viridiplantae</taxon>
        <taxon>Streptophyta</taxon>
        <taxon>Embryophyta</taxon>
        <taxon>Marchantiophyta</taxon>
        <taxon>Marchantiopsida</taxon>
        <taxon>Marchantiidae</taxon>
        <taxon>Marchantiales</taxon>
        <taxon>Ricciaceae</taxon>
        <taxon>Riccia</taxon>
    </lineage>
</organism>
<protein>
    <submittedName>
        <fullName evidence="3">Uncharacterized protein</fullName>
    </submittedName>
</protein>
<comment type="caution">
    <text evidence="3">The sequence shown here is derived from an EMBL/GenBank/DDBJ whole genome shotgun (WGS) entry which is preliminary data.</text>
</comment>
<reference evidence="3 4" key="1">
    <citation type="submission" date="2024-09" db="EMBL/GenBank/DDBJ databases">
        <title>Chromosome-scale assembly of Riccia sorocarpa.</title>
        <authorList>
            <person name="Paukszto L."/>
        </authorList>
    </citation>
    <scope>NUCLEOTIDE SEQUENCE [LARGE SCALE GENOMIC DNA]</scope>
    <source>
        <strain evidence="3">LP-2024</strain>
        <tissue evidence="3">Aerial parts of the thallus</tissue>
    </source>
</reference>
<keyword evidence="4" id="KW-1185">Reference proteome</keyword>
<accession>A0ABD3H8G5</accession>
<evidence type="ECO:0000256" key="2">
    <source>
        <dbReference type="SAM" id="MobiDB-lite"/>
    </source>
</evidence>
<dbReference type="Gene3D" id="3.30.710.10">
    <property type="entry name" value="Potassium Channel Kv1.1, Chain A"/>
    <property type="match status" value="1"/>
</dbReference>
<sequence length="1172" mass="132658">MADKNPFKAQDVYQQNTMSRREVMEKSHDAAKVMAEMLGQEGQFHSPGASHGQHSALPLPKTDEKPQEIKLFLHGKPTAPPSCQKTNTDPGYEEAEKSEEDGYGGKYQSGRNESEVQNEEQEEEEEELITDILQRRLAYLYMTFQPPEPVEGPADTLFIVSRSKEGFGANRRALIRAHSKVLQRYNDAFNELIGYRPPPPSTSESENEEEQQMYLSPSHEPKPLAMRKPSQWWRTTTLPSENSDEQRWDIVEDNEMKYGEANRWSGDYGDGGRWEADSSQDVSYGGANRGTGDYGDGEQWRSDTAEDQGATQVGGMMDDWQIVNPNREAKDQAGGPERADGVPSEEPSYGQRGSVRFKESEFLKHKRPSEDHGFLEGTARRPSQAFTDDGLMDLGLQHVIGNLQDSQKPLLVKEFLDASKKLVKLPGWEHLPPEVKVPFEEFATSVSNFTAPAAHAATKALEQEYSTLRDGGGLESNFLGMVGRRESKAMAGILTNITKGVAERKKSTMMLAQAKHEEQVGMGKDVSATAARTALERRKSAAYVQNQEHRKSIAALEPRKSIALIATQDKRISPSFLERRQSKALIKVAEKEKRRSEADDLNMRRRTSNAAVAAFERRKRMSVVETKSDAEMEFGANFDGGWSGSQKVLPPAKEGRRISAASLGLSSDINHEGREATGDQGRRKSGMSLDGMSKRKSSVGFLERKGSKTLTDMKETKRMEDLMNSSPPAQRRPSQPPPLTHTREEDKDQVVRFYEEEDEDIYATSSSSSEEPEPPPLPKDVEYVIEKRHWTADTLHAILEFIYTEVVHIHCEELPEVYAAANEILLSSLTDSIRLRPIIQYYNLATVNEYNRVALLQLANLLTTEADYNNYVNSNEDFHNLKKLCEAFSLAEDAPKEKKPHTLLFETAHIAFRNLPFVTPGLHEINGEMILVLRNPREGTRLFEQNLEQQEYLSFNKKLSDRHNEKALMELQWLGEWPPLDKTRNHDKAWKIVFFNFTDIYKDIPLKNYVFYKHVTAVTCRPWAPEVFSLRMVVGLLICPVLFGALAKTFPELEIKAARGAGFYMGGETHGNSITLTGDPRFLLQACKSCPRHLIGRTVLRVASPSERTFVKLWTSTNRFGVDLDTNVLYFLKPLIQIQKILEYWHELDLEAKFDVQMSREMVELVEPHDPF</sequence>
<feature type="compositionally biased region" description="Basic and acidic residues" evidence="2">
    <location>
        <begin position="702"/>
        <end position="721"/>
    </location>
</feature>
<dbReference type="Proteomes" id="UP001633002">
    <property type="component" value="Unassembled WGS sequence"/>
</dbReference>
<name>A0ABD3H8G5_9MARC</name>
<dbReference type="AlphaFoldDB" id="A0ABD3H8G5"/>
<dbReference type="EMBL" id="JBJQOH010000004">
    <property type="protein sequence ID" value="KAL3686787.1"/>
    <property type="molecule type" value="Genomic_DNA"/>
</dbReference>
<feature type="region of interest" description="Disordered" evidence="2">
    <location>
        <begin position="195"/>
        <end position="244"/>
    </location>
</feature>
<evidence type="ECO:0000256" key="1">
    <source>
        <dbReference type="ARBA" id="ARBA00004906"/>
    </source>
</evidence>
<evidence type="ECO:0000313" key="4">
    <source>
        <dbReference type="Proteomes" id="UP001633002"/>
    </source>
</evidence>
<feature type="compositionally biased region" description="Polar residues" evidence="2">
    <location>
        <begin position="232"/>
        <end position="241"/>
    </location>
</feature>
<feature type="region of interest" description="Disordered" evidence="2">
    <location>
        <begin position="328"/>
        <end position="352"/>
    </location>
</feature>
<feature type="region of interest" description="Disordered" evidence="2">
    <location>
        <begin position="662"/>
        <end position="779"/>
    </location>
</feature>
<feature type="compositionally biased region" description="Basic and acidic residues" evidence="2">
    <location>
        <begin position="741"/>
        <end position="754"/>
    </location>
</feature>
<feature type="compositionally biased region" description="Acidic residues" evidence="2">
    <location>
        <begin position="91"/>
        <end position="102"/>
    </location>
</feature>
<proteinExistence type="predicted"/>
<feature type="compositionally biased region" description="Acidic residues" evidence="2">
    <location>
        <begin position="116"/>
        <end position="126"/>
    </location>
</feature>
<gene>
    <name evidence="3" type="ORF">R1sor_013096</name>
</gene>
<comment type="pathway">
    <text evidence="1">Protein modification; protein ubiquitination.</text>
</comment>
<evidence type="ECO:0000313" key="3">
    <source>
        <dbReference type="EMBL" id="KAL3686787.1"/>
    </source>
</evidence>
<dbReference type="InterPro" id="IPR011333">
    <property type="entry name" value="SKP1/BTB/POZ_sf"/>
</dbReference>